<dbReference type="OrthoDB" id="9804735at2"/>
<dbReference type="Proteomes" id="UP000295238">
    <property type="component" value="Unassembled WGS sequence"/>
</dbReference>
<evidence type="ECO:0000313" key="2">
    <source>
        <dbReference type="Proteomes" id="UP000295238"/>
    </source>
</evidence>
<sequence>MADRKSFETAVGEVGAKLEALRSALAASETMVIQAARDRQLPDKAALAAEQARQGADADERDAAEQSLAALISAFADRLEEEKRAFEDREVPSRAERLLGYFSRSTTRRLLERRWVRRNSLDRLTDLLRRADRLAGVLSEERRLLLAKHKSLESALAQFVDHRPEVMERLGDYQSAGERLQAVTAVEDFIRLSNALVRMLNRRVAVCNALLHKLTVDVEDLLILYRVVIEVDGKRQGLALDAQGFMHLDASLDRFRRGMLIGRDLERLREATETRFFSWFPTYGPQVAPEPASPPQD</sequence>
<gene>
    <name evidence="1" type="ORF">E2F50_02695</name>
</gene>
<accession>A0A4R5UMJ9</accession>
<reference evidence="1 2" key="1">
    <citation type="submission" date="2019-03" db="EMBL/GenBank/DDBJ databases">
        <title>Rhizobium sp. nov., an bacterium isolated from biocrust in Mu Us Desert.</title>
        <authorList>
            <person name="Lixiong L."/>
        </authorList>
    </citation>
    <scope>NUCLEOTIDE SEQUENCE [LARGE SCALE GENOMIC DNA]</scope>
    <source>
        <strain evidence="1 2">SPY-1</strain>
    </source>
</reference>
<dbReference type="EMBL" id="SMTL01000001">
    <property type="protein sequence ID" value="TDK39061.1"/>
    <property type="molecule type" value="Genomic_DNA"/>
</dbReference>
<protein>
    <submittedName>
        <fullName evidence="1">Uncharacterized protein</fullName>
    </submittedName>
</protein>
<name>A0A4R5UMJ9_9HYPH</name>
<keyword evidence="2" id="KW-1185">Reference proteome</keyword>
<comment type="caution">
    <text evidence="1">The sequence shown here is derived from an EMBL/GenBank/DDBJ whole genome shotgun (WGS) entry which is preliminary data.</text>
</comment>
<dbReference type="AlphaFoldDB" id="A0A4R5UMJ9"/>
<proteinExistence type="predicted"/>
<organism evidence="1 2">
    <name type="scientific">Rhizobium deserti</name>
    <dbReference type="NCBI Taxonomy" id="2547961"/>
    <lineage>
        <taxon>Bacteria</taxon>
        <taxon>Pseudomonadati</taxon>
        <taxon>Pseudomonadota</taxon>
        <taxon>Alphaproteobacteria</taxon>
        <taxon>Hyphomicrobiales</taxon>
        <taxon>Rhizobiaceae</taxon>
        <taxon>Rhizobium/Agrobacterium group</taxon>
        <taxon>Rhizobium</taxon>
    </lineage>
</organism>
<dbReference type="RefSeq" id="WP_133314510.1">
    <property type="nucleotide sequence ID" value="NZ_SMTL01000001.1"/>
</dbReference>
<evidence type="ECO:0000313" key="1">
    <source>
        <dbReference type="EMBL" id="TDK39061.1"/>
    </source>
</evidence>